<evidence type="ECO:0000256" key="4">
    <source>
        <dbReference type="ARBA" id="ARBA00022801"/>
    </source>
</evidence>
<keyword evidence="1" id="KW-0540">Nuclease</keyword>
<gene>
    <name evidence="13" type="ORF">Tci_041226</name>
</gene>
<feature type="domain" description="Reverse transcriptase Ty1/copia-type" evidence="12">
    <location>
        <begin position="425"/>
        <end position="514"/>
    </location>
</feature>
<keyword evidence="4" id="KW-0378">Hydrolase</keyword>
<dbReference type="GO" id="GO:0003676">
    <property type="term" value="F:nucleic acid binding"/>
    <property type="evidence" value="ECO:0007669"/>
    <property type="project" value="InterPro"/>
</dbReference>
<evidence type="ECO:0000256" key="3">
    <source>
        <dbReference type="ARBA" id="ARBA00022759"/>
    </source>
</evidence>
<dbReference type="GO" id="GO:0046872">
    <property type="term" value="F:metal ion binding"/>
    <property type="evidence" value="ECO:0007669"/>
    <property type="project" value="UniProtKB-KW"/>
</dbReference>
<keyword evidence="8" id="KW-0239">DNA-directed DNA polymerase</keyword>
<evidence type="ECO:0000313" key="13">
    <source>
        <dbReference type="EMBL" id="GEU69248.1"/>
    </source>
</evidence>
<evidence type="ECO:0000256" key="9">
    <source>
        <dbReference type="ARBA" id="ARBA00023172"/>
    </source>
</evidence>
<dbReference type="InterPro" id="IPR013103">
    <property type="entry name" value="RVT_2"/>
</dbReference>
<reference evidence="13" key="1">
    <citation type="journal article" date="2019" name="Sci. Rep.">
        <title>Draft genome of Tanacetum cinerariifolium, the natural source of mosquito coil.</title>
        <authorList>
            <person name="Yamashiro T."/>
            <person name="Shiraishi A."/>
            <person name="Satake H."/>
            <person name="Nakayama K."/>
        </authorList>
    </citation>
    <scope>NUCLEOTIDE SEQUENCE</scope>
</reference>
<keyword evidence="10" id="KW-0511">Multifunctional enzyme</keyword>
<name>A0A6L2M5J7_TANCI</name>
<feature type="region of interest" description="Disordered" evidence="11">
    <location>
        <begin position="279"/>
        <end position="324"/>
    </location>
</feature>
<dbReference type="GO" id="GO:0016787">
    <property type="term" value="F:hydrolase activity"/>
    <property type="evidence" value="ECO:0007669"/>
    <property type="project" value="UniProtKB-KW"/>
</dbReference>
<dbReference type="CDD" id="cd09272">
    <property type="entry name" value="RNase_HI_RT_Ty1"/>
    <property type="match status" value="1"/>
</dbReference>
<keyword evidence="2" id="KW-0479">Metal-binding</keyword>
<evidence type="ECO:0000256" key="11">
    <source>
        <dbReference type="SAM" id="MobiDB-lite"/>
    </source>
</evidence>
<comment type="caution">
    <text evidence="13">The sequence shown here is derived from an EMBL/GenBank/DDBJ whole genome shotgun (WGS) entry which is preliminary data.</text>
</comment>
<evidence type="ECO:0000256" key="8">
    <source>
        <dbReference type="ARBA" id="ARBA00022932"/>
    </source>
</evidence>
<dbReference type="GO" id="GO:0006310">
    <property type="term" value="P:DNA recombination"/>
    <property type="evidence" value="ECO:0007669"/>
    <property type="project" value="UniProtKB-KW"/>
</dbReference>
<keyword evidence="8" id="KW-0808">Transferase</keyword>
<organism evidence="13">
    <name type="scientific">Tanacetum cinerariifolium</name>
    <name type="common">Dalmatian daisy</name>
    <name type="synonym">Chrysanthemum cinerariifolium</name>
    <dbReference type="NCBI Taxonomy" id="118510"/>
    <lineage>
        <taxon>Eukaryota</taxon>
        <taxon>Viridiplantae</taxon>
        <taxon>Streptophyta</taxon>
        <taxon>Embryophyta</taxon>
        <taxon>Tracheophyta</taxon>
        <taxon>Spermatophyta</taxon>
        <taxon>Magnoliopsida</taxon>
        <taxon>eudicotyledons</taxon>
        <taxon>Gunneridae</taxon>
        <taxon>Pentapetalae</taxon>
        <taxon>asterids</taxon>
        <taxon>campanulids</taxon>
        <taxon>Asterales</taxon>
        <taxon>Asteraceae</taxon>
        <taxon>Asteroideae</taxon>
        <taxon>Anthemideae</taxon>
        <taxon>Anthemidinae</taxon>
        <taxon>Tanacetum</taxon>
    </lineage>
</organism>
<dbReference type="PANTHER" id="PTHR42648:SF11">
    <property type="entry name" value="TRANSPOSON TY4-P GAG-POL POLYPROTEIN"/>
    <property type="match status" value="1"/>
</dbReference>
<keyword evidence="5" id="KW-0460">Magnesium</keyword>
<keyword evidence="3" id="KW-0255">Endonuclease</keyword>
<evidence type="ECO:0000256" key="2">
    <source>
        <dbReference type="ARBA" id="ARBA00022723"/>
    </source>
</evidence>
<evidence type="ECO:0000256" key="6">
    <source>
        <dbReference type="ARBA" id="ARBA00022908"/>
    </source>
</evidence>
<evidence type="ECO:0000256" key="5">
    <source>
        <dbReference type="ARBA" id="ARBA00022842"/>
    </source>
</evidence>
<dbReference type="GO" id="GO:0003964">
    <property type="term" value="F:RNA-directed DNA polymerase activity"/>
    <property type="evidence" value="ECO:0007669"/>
    <property type="project" value="UniProtKB-KW"/>
</dbReference>
<dbReference type="GO" id="GO:0003887">
    <property type="term" value="F:DNA-directed DNA polymerase activity"/>
    <property type="evidence" value="ECO:0007669"/>
    <property type="project" value="UniProtKB-KW"/>
</dbReference>
<evidence type="ECO:0000259" key="12">
    <source>
        <dbReference type="Pfam" id="PF07727"/>
    </source>
</evidence>
<keyword evidence="9" id="KW-0233">DNA recombination</keyword>
<evidence type="ECO:0000256" key="1">
    <source>
        <dbReference type="ARBA" id="ARBA00022722"/>
    </source>
</evidence>
<accession>A0A6L2M5J7</accession>
<keyword evidence="8" id="KW-0548">Nucleotidyltransferase</keyword>
<dbReference type="GO" id="GO:0015074">
    <property type="term" value="P:DNA integration"/>
    <property type="evidence" value="ECO:0007669"/>
    <property type="project" value="UniProtKB-KW"/>
</dbReference>
<dbReference type="PANTHER" id="PTHR42648">
    <property type="entry name" value="TRANSPOSASE, PUTATIVE-RELATED"/>
    <property type="match status" value="1"/>
</dbReference>
<dbReference type="InterPro" id="IPR012337">
    <property type="entry name" value="RNaseH-like_sf"/>
</dbReference>
<dbReference type="GO" id="GO:0004519">
    <property type="term" value="F:endonuclease activity"/>
    <property type="evidence" value="ECO:0007669"/>
    <property type="project" value="UniProtKB-KW"/>
</dbReference>
<dbReference type="AlphaFoldDB" id="A0A6L2M5J7"/>
<sequence>MGYEDYQTGNVMISRVYFVEGLEHNLFSIGQFCDSNLEVAFCQHIYFIHNLEGIDLLIGSRGNNLYTRSLEDMMASSLISRHGLVRGLLKLKFKKDHLCSACAMGKSKKKPYKPKSKDTNQEKLYLLHMDLCGPMCIAIVNGKKYILVIVDDYSRFTWVKFLRSKDEAPNFIIKFLKMIQVGISHETSVARSPQQNGVVERRNRTLIKAARTISSEPALHEMTLATISLGLVPNPPPSTPFVPPSRTKYNILFQPLFDELLNPPPSVDLPAPEVITPITEVVAPEPTISTGSPSSTTGDQDEPSTSDSQTTSETQSPVIPNDIKEDNHDLDVAHMNNDPFFGIPILKNDSEASYSSDDHPLDNIISELERHVSTRLQLHEQALFCYYDAFLTSVKPKKYKDALTQACWIKAMQEELNEFECLEVQELVLHPDKVMTVFLNGILHEEVYISQPDEFLDQDNPNHVYRLKKALYGLKQVPRAWYDLLLMFLLSQGFSKGTVDPTLFNRRQGKDILLAKPTEKHLHAIKRIFKHLRRTVNRGHWYLKDYSIALIAYADAVHAGCQDTRRSTFGSMQFLGDKVVSWSSKRQKSAVISSMEAEYIALSGYCAQVLWMR</sequence>
<protein>
    <recommendedName>
        <fullName evidence="12">Reverse transcriptase Ty1/copia-type domain-containing protein</fullName>
    </recommendedName>
</protein>
<evidence type="ECO:0000256" key="7">
    <source>
        <dbReference type="ARBA" id="ARBA00022918"/>
    </source>
</evidence>
<dbReference type="SUPFAM" id="SSF53098">
    <property type="entry name" value="Ribonuclease H-like"/>
    <property type="match status" value="1"/>
</dbReference>
<feature type="compositionally biased region" description="Low complexity" evidence="11">
    <location>
        <begin position="286"/>
        <end position="298"/>
    </location>
</feature>
<feature type="compositionally biased region" description="Low complexity" evidence="11">
    <location>
        <begin position="305"/>
        <end position="317"/>
    </location>
</feature>
<keyword evidence="6" id="KW-0229">DNA integration</keyword>
<keyword evidence="7" id="KW-0695">RNA-directed DNA polymerase</keyword>
<dbReference type="Gene3D" id="3.30.420.10">
    <property type="entry name" value="Ribonuclease H-like superfamily/Ribonuclease H"/>
    <property type="match status" value="2"/>
</dbReference>
<dbReference type="EMBL" id="BKCJ010005900">
    <property type="protein sequence ID" value="GEU69248.1"/>
    <property type="molecule type" value="Genomic_DNA"/>
</dbReference>
<evidence type="ECO:0000256" key="10">
    <source>
        <dbReference type="ARBA" id="ARBA00023268"/>
    </source>
</evidence>
<dbReference type="InterPro" id="IPR039537">
    <property type="entry name" value="Retrotran_Ty1/copia-like"/>
</dbReference>
<dbReference type="InterPro" id="IPR036397">
    <property type="entry name" value="RNaseH_sf"/>
</dbReference>
<proteinExistence type="predicted"/>
<dbReference type="Pfam" id="PF07727">
    <property type="entry name" value="RVT_2"/>
    <property type="match status" value="1"/>
</dbReference>